<comment type="caution">
    <text evidence="1">The sequence shown here is derived from an EMBL/GenBank/DDBJ whole genome shotgun (WGS) entry which is preliminary data.</text>
</comment>
<dbReference type="AlphaFoldDB" id="A0AAV6ZD59"/>
<gene>
    <name evidence="1" type="ORF">GDO81_029527</name>
</gene>
<organism evidence="1 2">
    <name type="scientific">Engystomops pustulosus</name>
    <name type="common">Tungara frog</name>
    <name type="synonym">Physalaemus pustulosus</name>
    <dbReference type="NCBI Taxonomy" id="76066"/>
    <lineage>
        <taxon>Eukaryota</taxon>
        <taxon>Metazoa</taxon>
        <taxon>Chordata</taxon>
        <taxon>Craniata</taxon>
        <taxon>Vertebrata</taxon>
        <taxon>Euteleostomi</taxon>
        <taxon>Amphibia</taxon>
        <taxon>Batrachia</taxon>
        <taxon>Anura</taxon>
        <taxon>Neobatrachia</taxon>
        <taxon>Hyloidea</taxon>
        <taxon>Leptodactylidae</taxon>
        <taxon>Leiuperinae</taxon>
        <taxon>Engystomops</taxon>
    </lineage>
</organism>
<dbReference type="Proteomes" id="UP000824782">
    <property type="component" value="Unassembled WGS sequence"/>
</dbReference>
<name>A0AAV6ZD59_ENGPU</name>
<evidence type="ECO:0000313" key="1">
    <source>
        <dbReference type="EMBL" id="KAG8546926.1"/>
    </source>
</evidence>
<evidence type="ECO:0000313" key="2">
    <source>
        <dbReference type="Proteomes" id="UP000824782"/>
    </source>
</evidence>
<sequence length="77" mass="8497">MMASHSCRRFVGCTSMMRISRSTTSQRCSIGLRSGDCGGHLSTVNSLSCSRNQSEMIPALWHYPAESSHQMLGTLWS</sequence>
<proteinExistence type="predicted"/>
<dbReference type="EMBL" id="WNYA01000897">
    <property type="protein sequence ID" value="KAG8546926.1"/>
    <property type="molecule type" value="Genomic_DNA"/>
</dbReference>
<accession>A0AAV6ZD59</accession>
<keyword evidence="2" id="KW-1185">Reference proteome</keyword>
<reference evidence="1" key="1">
    <citation type="thesis" date="2020" institute="ProQuest LLC" country="789 East Eisenhower Parkway, Ann Arbor, MI, USA">
        <title>Comparative Genomics and Chromosome Evolution.</title>
        <authorList>
            <person name="Mudd A.B."/>
        </authorList>
    </citation>
    <scope>NUCLEOTIDE SEQUENCE</scope>
    <source>
        <strain evidence="1">237g6f4</strain>
        <tissue evidence="1">Blood</tissue>
    </source>
</reference>
<protein>
    <submittedName>
        <fullName evidence="1">Uncharacterized protein</fullName>
    </submittedName>
</protein>